<dbReference type="NCBIfam" id="TIGR01470">
    <property type="entry name" value="cysG_Nterm"/>
    <property type="match status" value="1"/>
</dbReference>
<evidence type="ECO:0000256" key="6">
    <source>
        <dbReference type="ARBA" id="ARBA00047561"/>
    </source>
</evidence>
<dbReference type="PANTHER" id="PTHR35330:SF1">
    <property type="entry name" value="SIROHEME BIOSYNTHESIS PROTEIN MET8"/>
    <property type="match status" value="1"/>
</dbReference>
<accession>A0ABP9VEX4</accession>
<proteinExistence type="predicted"/>
<gene>
    <name evidence="7" type="primary">cysG_1</name>
    <name evidence="7" type="ORF">Dxin01_02382</name>
</gene>
<keyword evidence="3" id="KW-0560">Oxidoreductase</keyword>
<evidence type="ECO:0000313" key="7">
    <source>
        <dbReference type="EMBL" id="GAA5502638.1"/>
    </source>
</evidence>
<dbReference type="EC" id="1.3.1.76" evidence="2"/>
<evidence type="ECO:0000313" key="8">
    <source>
        <dbReference type="Proteomes" id="UP001458946"/>
    </source>
</evidence>
<dbReference type="SUPFAM" id="SSF75615">
    <property type="entry name" value="Siroheme synthase middle domains-like"/>
    <property type="match status" value="1"/>
</dbReference>
<dbReference type="Gene3D" id="3.30.160.110">
    <property type="entry name" value="Siroheme synthase, domain 2"/>
    <property type="match status" value="1"/>
</dbReference>
<dbReference type="Gene3D" id="3.40.50.720">
    <property type="entry name" value="NAD(P)-binding Rossmann-like Domain"/>
    <property type="match status" value="1"/>
</dbReference>
<dbReference type="SUPFAM" id="SSF51735">
    <property type="entry name" value="NAD(P)-binding Rossmann-fold domains"/>
    <property type="match status" value="1"/>
</dbReference>
<dbReference type="Proteomes" id="UP001458946">
    <property type="component" value="Unassembled WGS sequence"/>
</dbReference>
<dbReference type="InterPro" id="IPR036291">
    <property type="entry name" value="NAD(P)-bd_dom_sf"/>
</dbReference>
<reference evidence="7 8" key="1">
    <citation type="submission" date="2024-02" db="EMBL/GenBank/DDBJ databases">
        <title>Deinococcus xinjiangensis NBRC 107630.</title>
        <authorList>
            <person name="Ichikawa N."/>
            <person name="Katano-Makiyama Y."/>
            <person name="Hidaka K."/>
        </authorList>
    </citation>
    <scope>NUCLEOTIDE SEQUENCE [LARGE SCALE GENOMIC DNA]</scope>
    <source>
        <strain evidence="7 8">NBRC 107630</strain>
    </source>
</reference>
<evidence type="ECO:0000256" key="4">
    <source>
        <dbReference type="ARBA" id="ARBA00023027"/>
    </source>
</evidence>
<protein>
    <recommendedName>
        <fullName evidence="2">precorrin-2 dehydrogenase</fullName>
        <ecNumber evidence="2">1.3.1.76</ecNumber>
    </recommendedName>
</protein>
<dbReference type="Pfam" id="PF13241">
    <property type="entry name" value="NAD_binding_7"/>
    <property type="match status" value="1"/>
</dbReference>
<keyword evidence="8" id="KW-1185">Reference proteome</keyword>
<dbReference type="InterPro" id="IPR028161">
    <property type="entry name" value="Met8-like"/>
</dbReference>
<evidence type="ECO:0000256" key="2">
    <source>
        <dbReference type="ARBA" id="ARBA00012400"/>
    </source>
</evidence>
<evidence type="ECO:0000256" key="1">
    <source>
        <dbReference type="ARBA" id="ARBA00005010"/>
    </source>
</evidence>
<comment type="caution">
    <text evidence="7">The sequence shown here is derived from an EMBL/GenBank/DDBJ whole genome shotgun (WGS) entry which is preliminary data.</text>
</comment>
<dbReference type="InterPro" id="IPR006367">
    <property type="entry name" value="Sirohaem_synthase_N"/>
</dbReference>
<evidence type="ECO:0000256" key="3">
    <source>
        <dbReference type="ARBA" id="ARBA00023002"/>
    </source>
</evidence>
<comment type="pathway">
    <text evidence="1">Porphyrin-containing compound metabolism; siroheme biosynthesis; sirohydrochlorin from precorrin-2: step 1/1.</text>
</comment>
<keyword evidence="5" id="KW-0627">Porphyrin biosynthesis</keyword>
<dbReference type="PANTHER" id="PTHR35330">
    <property type="entry name" value="SIROHEME BIOSYNTHESIS PROTEIN MET8"/>
    <property type="match status" value="1"/>
</dbReference>
<keyword evidence="4" id="KW-0520">NAD</keyword>
<name>A0ABP9VEX4_9DEIO</name>
<organism evidence="7 8">
    <name type="scientific">Deinococcus xinjiangensis</name>
    <dbReference type="NCBI Taxonomy" id="457454"/>
    <lineage>
        <taxon>Bacteria</taxon>
        <taxon>Thermotogati</taxon>
        <taxon>Deinococcota</taxon>
        <taxon>Deinococci</taxon>
        <taxon>Deinococcales</taxon>
        <taxon>Deinococcaceae</taxon>
        <taxon>Deinococcus</taxon>
    </lineage>
</organism>
<dbReference type="EMBL" id="BAABRN010000027">
    <property type="protein sequence ID" value="GAA5502638.1"/>
    <property type="molecule type" value="Genomic_DNA"/>
</dbReference>
<evidence type="ECO:0000256" key="5">
    <source>
        <dbReference type="ARBA" id="ARBA00023244"/>
    </source>
</evidence>
<comment type="catalytic activity">
    <reaction evidence="6">
        <text>precorrin-2 + NAD(+) = sirohydrochlorin + NADH + 2 H(+)</text>
        <dbReference type="Rhea" id="RHEA:15613"/>
        <dbReference type="ChEBI" id="CHEBI:15378"/>
        <dbReference type="ChEBI" id="CHEBI:57540"/>
        <dbReference type="ChEBI" id="CHEBI:57945"/>
        <dbReference type="ChEBI" id="CHEBI:58351"/>
        <dbReference type="ChEBI" id="CHEBI:58827"/>
        <dbReference type="EC" id="1.3.1.76"/>
    </reaction>
</comment>
<sequence>MLRRMSLFALLELSGECALIVGGGKVALRRAQTLLEAGLEVTVVAPEVQPALEKLKVTICQRPYQSGDLAGKRLVVLATNHAELNDQICAEAKAAGLLVNHAGAAQQGNLRFAAVTERAGVQVAVSTGQSLPMLAQALAQRIEELLPSAAQLQGWQTARAEALAQTGQERETALHALRQDIQRSLWGAA</sequence>